<dbReference type="OrthoDB" id="3645574at2759"/>
<gene>
    <name evidence="1" type="ORF">ASPSYDRAFT_109161</name>
</gene>
<dbReference type="InterPro" id="IPR051678">
    <property type="entry name" value="AGP_Transferase"/>
</dbReference>
<dbReference type="EMBL" id="KV878599">
    <property type="protein sequence ID" value="OJJ52830.1"/>
    <property type="molecule type" value="Genomic_DNA"/>
</dbReference>
<dbReference type="RefSeq" id="XP_040696636.1">
    <property type="nucleotide sequence ID" value="XM_040839898.1"/>
</dbReference>
<protein>
    <recommendedName>
        <fullName evidence="3">Aminoglycoside phosphotransferase domain-containing protein</fullName>
    </recommendedName>
</protein>
<dbReference type="PANTHER" id="PTHR21310:SF37">
    <property type="entry name" value="AMINOGLYCOSIDE PHOSPHOTRANSFERASE DOMAIN-CONTAINING PROTEIN"/>
    <property type="match status" value="1"/>
</dbReference>
<dbReference type="VEuPathDB" id="FungiDB:ASPSYDRAFT_109161"/>
<accession>A0A1L9T061</accession>
<dbReference type="PANTHER" id="PTHR21310">
    <property type="entry name" value="AMINOGLYCOSIDE PHOSPHOTRANSFERASE-RELATED-RELATED"/>
    <property type="match status" value="1"/>
</dbReference>
<feature type="non-terminal residue" evidence="1">
    <location>
        <position position="1"/>
    </location>
</feature>
<feature type="non-terminal residue" evidence="1">
    <location>
        <position position="315"/>
    </location>
</feature>
<keyword evidence="2" id="KW-1185">Reference proteome</keyword>
<organism evidence="1 2">
    <name type="scientific">Aspergillus sydowii CBS 593.65</name>
    <dbReference type="NCBI Taxonomy" id="1036612"/>
    <lineage>
        <taxon>Eukaryota</taxon>
        <taxon>Fungi</taxon>
        <taxon>Dikarya</taxon>
        <taxon>Ascomycota</taxon>
        <taxon>Pezizomycotina</taxon>
        <taxon>Eurotiomycetes</taxon>
        <taxon>Eurotiomycetidae</taxon>
        <taxon>Eurotiales</taxon>
        <taxon>Aspergillaceae</taxon>
        <taxon>Aspergillus</taxon>
        <taxon>Aspergillus subgen. Nidulantes</taxon>
    </lineage>
</organism>
<sequence>LLDGDPVSYTEAFVRSDDILHKIRLPEKHENFRNALADREGDIKHLVRWYHDRGTVTMSEKRGWTYGRHNVFIPIDTYPRTMTAVFFRVSLPYRVGEQRRPGNADEKVRCDVATYIWIRENCPGIPIPKLRGFGFEHGGALSDVIDMLAERENRVNFLSDLADIMLQLRSKPMHRIGSLTVRDGKVSVANRPLTQQQAAWDNEGIPTISRGETFDTVESYITALLECHDNAIRCQENAIRNLGDGQSQLSNILMMRALSNQFIGKRYRKGPFILTLTNLQPHNIWVRNNGHIQYLIDLDWACSLPVEMMTPPYWL</sequence>
<evidence type="ECO:0008006" key="3">
    <source>
        <dbReference type="Google" id="ProtNLM"/>
    </source>
</evidence>
<proteinExistence type="predicted"/>
<dbReference type="AlphaFoldDB" id="A0A1L9T061"/>
<name>A0A1L9T061_9EURO</name>
<dbReference type="GeneID" id="63755971"/>
<reference evidence="2" key="1">
    <citation type="journal article" date="2017" name="Genome Biol.">
        <title>Comparative genomics reveals high biological diversity and specific adaptations in the industrially and medically important fungal genus Aspergillus.</title>
        <authorList>
            <person name="de Vries R.P."/>
            <person name="Riley R."/>
            <person name="Wiebenga A."/>
            <person name="Aguilar-Osorio G."/>
            <person name="Amillis S."/>
            <person name="Uchima C.A."/>
            <person name="Anderluh G."/>
            <person name="Asadollahi M."/>
            <person name="Askin M."/>
            <person name="Barry K."/>
            <person name="Battaglia E."/>
            <person name="Bayram O."/>
            <person name="Benocci T."/>
            <person name="Braus-Stromeyer S.A."/>
            <person name="Caldana C."/>
            <person name="Canovas D."/>
            <person name="Cerqueira G.C."/>
            <person name="Chen F."/>
            <person name="Chen W."/>
            <person name="Choi C."/>
            <person name="Clum A."/>
            <person name="Dos Santos R.A."/>
            <person name="Damasio A.R."/>
            <person name="Diallinas G."/>
            <person name="Emri T."/>
            <person name="Fekete E."/>
            <person name="Flipphi M."/>
            <person name="Freyberg S."/>
            <person name="Gallo A."/>
            <person name="Gournas C."/>
            <person name="Habgood R."/>
            <person name="Hainaut M."/>
            <person name="Harispe M.L."/>
            <person name="Henrissat B."/>
            <person name="Hilden K.S."/>
            <person name="Hope R."/>
            <person name="Hossain A."/>
            <person name="Karabika E."/>
            <person name="Karaffa L."/>
            <person name="Karanyi Z."/>
            <person name="Krasevec N."/>
            <person name="Kuo A."/>
            <person name="Kusch H."/>
            <person name="LaButti K."/>
            <person name="Lagendijk E.L."/>
            <person name="Lapidus A."/>
            <person name="Levasseur A."/>
            <person name="Lindquist E."/>
            <person name="Lipzen A."/>
            <person name="Logrieco A.F."/>
            <person name="MacCabe A."/>
            <person name="Maekelae M.R."/>
            <person name="Malavazi I."/>
            <person name="Melin P."/>
            <person name="Meyer V."/>
            <person name="Mielnichuk N."/>
            <person name="Miskei M."/>
            <person name="Molnar A.P."/>
            <person name="Mule G."/>
            <person name="Ngan C.Y."/>
            <person name="Orejas M."/>
            <person name="Orosz E."/>
            <person name="Ouedraogo J.P."/>
            <person name="Overkamp K.M."/>
            <person name="Park H.-S."/>
            <person name="Perrone G."/>
            <person name="Piumi F."/>
            <person name="Punt P.J."/>
            <person name="Ram A.F."/>
            <person name="Ramon A."/>
            <person name="Rauscher S."/>
            <person name="Record E."/>
            <person name="Riano-Pachon D.M."/>
            <person name="Robert V."/>
            <person name="Roehrig J."/>
            <person name="Ruller R."/>
            <person name="Salamov A."/>
            <person name="Salih N.S."/>
            <person name="Samson R.A."/>
            <person name="Sandor E."/>
            <person name="Sanguinetti M."/>
            <person name="Schuetze T."/>
            <person name="Sepcic K."/>
            <person name="Shelest E."/>
            <person name="Sherlock G."/>
            <person name="Sophianopoulou V."/>
            <person name="Squina F.M."/>
            <person name="Sun H."/>
            <person name="Susca A."/>
            <person name="Todd R.B."/>
            <person name="Tsang A."/>
            <person name="Unkles S.E."/>
            <person name="van de Wiele N."/>
            <person name="van Rossen-Uffink D."/>
            <person name="Oliveira J.V."/>
            <person name="Vesth T.C."/>
            <person name="Visser J."/>
            <person name="Yu J.-H."/>
            <person name="Zhou M."/>
            <person name="Andersen M.R."/>
            <person name="Archer D.B."/>
            <person name="Baker S.E."/>
            <person name="Benoit I."/>
            <person name="Brakhage A.A."/>
            <person name="Braus G.H."/>
            <person name="Fischer R."/>
            <person name="Frisvad J.C."/>
            <person name="Goldman G.H."/>
            <person name="Houbraken J."/>
            <person name="Oakley B."/>
            <person name="Pocsi I."/>
            <person name="Scazzocchio C."/>
            <person name="Seiboth B."/>
            <person name="vanKuyk P.A."/>
            <person name="Wortman J."/>
            <person name="Dyer P.S."/>
            <person name="Grigoriev I.V."/>
        </authorList>
    </citation>
    <scope>NUCLEOTIDE SEQUENCE [LARGE SCALE GENOMIC DNA]</scope>
    <source>
        <strain evidence="2">CBS 593.65</strain>
    </source>
</reference>
<dbReference type="STRING" id="1036612.A0A1L9T061"/>
<evidence type="ECO:0000313" key="1">
    <source>
        <dbReference type="EMBL" id="OJJ52830.1"/>
    </source>
</evidence>
<dbReference type="Proteomes" id="UP000184356">
    <property type="component" value="Unassembled WGS sequence"/>
</dbReference>
<evidence type="ECO:0000313" key="2">
    <source>
        <dbReference type="Proteomes" id="UP000184356"/>
    </source>
</evidence>